<dbReference type="InterPro" id="IPR051547">
    <property type="entry name" value="TDP2-like"/>
</dbReference>
<comment type="cofactor">
    <cofactor evidence="1">
        <name>Mn(2+)</name>
        <dbReference type="ChEBI" id="CHEBI:29035"/>
    </cofactor>
</comment>
<gene>
    <name evidence="10" type="ORF">Hyperionvirus17_38</name>
</gene>
<evidence type="ECO:0000256" key="4">
    <source>
        <dbReference type="ARBA" id="ARBA00022723"/>
    </source>
</evidence>
<sequence>MAAAIAKKMGVKILTYNIWFDIMERDNRLESLVKIIGSSGGDVICLQEVVPSVYDKIVKYLGGEYKYIFPEKIEAAYGCMILSKYKGEYHEFKFDTHMGRMLHAVTFDFESQKITVATAHFESEFRKYNIIKLKQYMLAQEILNKLYEEYGPVIFCSDTNLLETEEKYFFGGDWEDCWKRDGANPLKEYTYDTKCNVNLQLRNIQKVIRSRIDRVVFRGCVELMEFDLVKGGEYGMEPSDHYGVVAAFTVSQDTVSI</sequence>
<dbReference type="InterPro" id="IPR005135">
    <property type="entry name" value="Endo/exonuclease/phosphatase"/>
</dbReference>
<feature type="domain" description="Endonuclease/exonuclease/phosphatase" evidence="9">
    <location>
        <begin position="14"/>
        <end position="241"/>
    </location>
</feature>
<evidence type="ECO:0000256" key="6">
    <source>
        <dbReference type="ARBA" id="ARBA00022801"/>
    </source>
</evidence>
<organism evidence="10">
    <name type="scientific">Hyperionvirus sp</name>
    <dbReference type="NCBI Taxonomy" id="2487770"/>
    <lineage>
        <taxon>Viruses</taxon>
        <taxon>Varidnaviria</taxon>
        <taxon>Bamfordvirae</taxon>
        <taxon>Nucleocytoviricota</taxon>
        <taxon>Megaviricetes</taxon>
        <taxon>Imitervirales</taxon>
        <taxon>Mimiviridae</taxon>
        <taxon>Klosneuvirinae</taxon>
    </lineage>
</organism>
<keyword evidence="3" id="KW-0540">Nuclease</keyword>
<dbReference type="PANTHER" id="PTHR15822">
    <property type="entry name" value="TRAF AND TNF RECEPTOR-ASSOCIATED PROTEIN"/>
    <property type="match status" value="1"/>
</dbReference>
<keyword evidence="10" id="KW-0255">Endonuclease</keyword>
<reference evidence="10" key="1">
    <citation type="submission" date="2018-10" db="EMBL/GenBank/DDBJ databases">
        <title>Hidden diversity of soil giant viruses.</title>
        <authorList>
            <person name="Schulz F."/>
            <person name="Alteio L."/>
            <person name="Goudeau D."/>
            <person name="Ryan E.M."/>
            <person name="Malmstrom R.R."/>
            <person name="Blanchard J."/>
            <person name="Woyke T."/>
        </authorList>
    </citation>
    <scope>NUCLEOTIDE SEQUENCE</scope>
    <source>
        <strain evidence="10">HYV1</strain>
    </source>
</reference>
<evidence type="ECO:0000256" key="8">
    <source>
        <dbReference type="ARBA" id="ARBA00023204"/>
    </source>
</evidence>
<proteinExistence type="predicted"/>
<dbReference type="Pfam" id="PF03372">
    <property type="entry name" value="Exo_endo_phos"/>
    <property type="match status" value="1"/>
</dbReference>
<dbReference type="GO" id="GO:0070260">
    <property type="term" value="F:5'-tyrosyl-DNA phosphodiesterase activity"/>
    <property type="evidence" value="ECO:0007669"/>
    <property type="project" value="TreeGrafter"/>
</dbReference>
<keyword evidence="6" id="KW-0378">Hydrolase</keyword>
<evidence type="ECO:0000256" key="3">
    <source>
        <dbReference type="ARBA" id="ARBA00022722"/>
    </source>
</evidence>
<dbReference type="Gene3D" id="3.60.10.10">
    <property type="entry name" value="Endonuclease/exonuclease/phosphatase"/>
    <property type="match status" value="1"/>
</dbReference>
<dbReference type="GO" id="GO:0006302">
    <property type="term" value="P:double-strand break repair"/>
    <property type="evidence" value="ECO:0007669"/>
    <property type="project" value="TreeGrafter"/>
</dbReference>
<dbReference type="PANTHER" id="PTHR15822:SF4">
    <property type="entry name" value="TYROSYL-DNA PHOSPHODIESTERASE 2"/>
    <property type="match status" value="1"/>
</dbReference>
<protein>
    <submittedName>
        <fullName evidence="10">Endonuclease/exonuclease/phosphatase family protein</fullName>
    </submittedName>
</protein>
<keyword evidence="10" id="KW-0269">Exonuclease</keyword>
<keyword evidence="5" id="KW-0227">DNA damage</keyword>
<evidence type="ECO:0000259" key="9">
    <source>
        <dbReference type="Pfam" id="PF03372"/>
    </source>
</evidence>
<dbReference type="SUPFAM" id="SSF56219">
    <property type="entry name" value="DNase I-like"/>
    <property type="match status" value="1"/>
</dbReference>
<dbReference type="GO" id="GO:0004519">
    <property type="term" value="F:endonuclease activity"/>
    <property type="evidence" value="ECO:0007669"/>
    <property type="project" value="UniProtKB-KW"/>
</dbReference>
<accession>A0A3G5AA36</accession>
<keyword evidence="7" id="KW-0460">Magnesium</keyword>
<evidence type="ECO:0000256" key="5">
    <source>
        <dbReference type="ARBA" id="ARBA00022763"/>
    </source>
</evidence>
<name>A0A3G5AA36_9VIRU</name>
<evidence type="ECO:0000256" key="7">
    <source>
        <dbReference type="ARBA" id="ARBA00022842"/>
    </source>
</evidence>
<dbReference type="GO" id="GO:0003697">
    <property type="term" value="F:single-stranded DNA binding"/>
    <property type="evidence" value="ECO:0007669"/>
    <property type="project" value="TreeGrafter"/>
</dbReference>
<dbReference type="InterPro" id="IPR036691">
    <property type="entry name" value="Endo/exonu/phosph_ase_sf"/>
</dbReference>
<comment type="cofactor">
    <cofactor evidence="2">
        <name>Mg(2+)</name>
        <dbReference type="ChEBI" id="CHEBI:18420"/>
    </cofactor>
</comment>
<keyword evidence="4" id="KW-0479">Metal-binding</keyword>
<evidence type="ECO:0000256" key="2">
    <source>
        <dbReference type="ARBA" id="ARBA00001946"/>
    </source>
</evidence>
<dbReference type="GO" id="GO:0004527">
    <property type="term" value="F:exonuclease activity"/>
    <property type="evidence" value="ECO:0007669"/>
    <property type="project" value="UniProtKB-KW"/>
</dbReference>
<dbReference type="GO" id="GO:0046872">
    <property type="term" value="F:metal ion binding"/>
    <property type="evidence" value="ECO:0007669"/>
    <property type="project" value="UniProtKB-KW"/>
</dbReference>
<evidence type="ECO:0000313" key="10">
    <source>
        <dbReference type="EMBL" id="AYV84118.1"/>
    </source>
</evidence>
<evidence type="ECO:0000256" key="1">
    <source>
        <dbReference type="ARBA" id="ARBA00001936"/>
    </source>
</evidence>
<keyword evidence="8" id="KW-0234">DNA repair</keyword>
<dbReference type="EMBL" id="MK072399">
    <property type="protein sequence ID" value="AYV84118.1"/>
    <property type="molecule type" value="Genomic_DNA"/>
</dbReference>